<feature type="domain" description="2,6-dihydroxypyridine 3-monooxygenase substrate binding" evidence="2">
    <location>
        <begin position="200"/>
        <end position="326"/>
    </location>
</feature>
<organism evidence="3 4">
    <name type="scientific">Elsinoe ampelina</name>
    <dbReference type="NCBI Taxonomy" id="302913"/>
    <lineage>
        <taxon>Eukaryota</taxon>
        <taxon>Fungi</taxon>
        <taxon>Dikarya</taxon>
        <taxon>Ascomycota</taxon>
        <taxon>Pezizomycotina</taxon>
        <taxon>Dothideomycetes</taxon>
        <taxon>Dothideomycetidae</taxon>
        <taxon>Myriangiales</taxon>
        <taxon>Elsinoaceae</taxon>
        <taxon>Elsinoe</taxon>
    </lineage>
</organism>
<keyword evidence="1" id="KW-0732">Signal</keyword>
<dbReference type="OrthoDB" id="16820at2759"/>
<dbReference type="Gene3D" id="3.30.9.60">
    <property type="match status" value="1"/>
</dbReference>
<protein>
    <recommendedName>
        <fullName evidence="2">2,6-dihydroxypyridine 3-monooxygenase substrate binding domain-containing protein</fullName>
    </recommendedName>
</protein>
<dbReference type="EMBL" id="ML992531">
    <property type="protein sequence ID" value="KAF2218691.1"/>
    <property type="molecule type" value="Genomic_DNA"/>
</dbReference>
<feature type="chain" id="PRO_5025374928" description="2,6-dihydroxypyridine 3-monooxygenase substrate binding domain-containing protein" evidence="1">
    <location>
        <begin position="23"/>
        <end position="410"/>
    </location>
</feature>
<proteinExistence type="predicted"/>
<reference evidence="4" key="1">
    <citation type="journal article" date="2020" name="Stud. Mycol.">
        <title>101 Dothideomycetes genomes: A test case for predicting lifestyles and emergence of pathogens.</title>
        <authorList>
            <person name="Haridas S."/>
            <person name="Albert R."/>
            <person name="Binder M."/>
            <person name="Bloem J."/>
            <person name="LaButti K."/>
            <person name="Salamov A."/>
            <person name="Andreopoulos B."/>
            <person name="Baker S."/>
            <person name="Barry K."/>
            <person name="Bills G."/>
            <person name="Bluhm B."/>
            <person name="Cannon C."/>
            <person name="Castanera R."/>
            <person name="Culley D."/>
            <person name="Daum C."/>
            <person name="Ezra D."/>
            <person name="Gonzalez J."/>
            <person name="Henrissat B."/>
            <person name="Kuo A."/>
            <person name="Liang C."/>
            <person name="Lipzen A."/>
            <person name="Lutzoni F."/>
            <person name="Magnuson J."/>
            <person name="Mondo S."/>
            <person name="Nolan M."/>
            <person name="Ohm R."/>
            <person name="Pangilinan J."/>
            <person name="Park H.-J."/>
            <person name="Ramirez L."/>
            <person name="Alfaro M."/>
            <person name="Sun H."/>
            <person name="Tritt A."/>
            <person name="Yoshinaga Y."/>
            <person name="Zwiers L.-H."/>
            <person name="Turgeon B."/>
            <person name="Goodwin S."/>
            <person name="Spatafora J."/>
            <person name="Crous P."/>
            <person name="Grigoriev I."/>
        </authorList>
    </citation>
    <scope>NUCLEOTIDE SEQUENCE [LARGE SCALE GENOMIC DNA]</scope>
    <source>
        <strain evidence="4">CECT 20119</strain>
    </source>
</reference>
<evidence type="ECO:0000313" key="4">
    <source>
        <dbReference type="Proteomes" id="UP000799538"/>
    </source>
</evidence>
<dbReference type="PANTHER" id="PTHR47469">
    <property type="entry name" value="MONOOXYGENASE-LIKE"/>
    <property type="match status" value="1"/>
</dbReference>
<gene>
    <name evidence="3" type="ORF">BDZ85DRAFT_78005</name>
</gene>
<dbReference type="AlphaFoldDB" id="A0A6A6FZ30"/>
<dbReference type="SUPFAM" id="SSF54373">
    <property type="entry name" value="FAD-linked reductases, C-terminal domain"/>
    <property type="match status" value="1"/>
</dbReference>
<dbReference type="PANTHER" id="PTHR47469:SF2">
    <property type="entry name" value="OS06G0597600 PROTEIN"/>
    <property type="match status" value="1"/>
</dbReference>
<sequence>MSFPHPHRVLLLGGFLTSLSHALVLLTHSPSTNLTILERSPSALLHNQGAGVVAGPDVQAFFDKYVRPGRDVAVSSKARLYLDGSGGVIEGCVEEREQSMTSWDVLYRLLRWRVDGMGAGEYWGDVVAGETQPGNAGPKAEYRYGCTVEGLEDLGDEGVRVSWRDREGEVRSEVADLVIAADGASSKARGILKPEVERRYVALRGTVEETEMSEEAREVFFEKFAFFRGQGIQILAYSIPGENGDLREGKRLVNWVWYVNFEDGSEDLESLMTDKEGKRYPITLPAGGMREEIWQREKRRAEDVLPPQFAELVVKTKQPFVQAITDVISEENMFFDGKILMVGDALAGFRPHTAASTSQATFDAMTLGEWMTGDIDRTTYRDKVLGYAQDVQRHGVELGERSQFGRHPFS</sequence>
<keyword evidence="4" id="KW-1185">Reference proteome</keyword>
<dbReference type="SUPFAM" id="SSF51905">
    <property type="entry name" value="FAD/NAD(P)-binding domain"/>
    <property type="match status" value="1"/>
</dbReference>
<feature type="signal peptide" evidence="1">
    <location>
        <begin position="1"/>
        <end position="22"/>
    </location>
</feature>
<dbReference type="Proteomes" id="UP000799538">
    <property type="component" value="Unassembled WGS sequence"/>
</dbReference>
<dbReference type="InterPro" id="IPR053212">
    <property type="entry name" value="DHP_3-monooxygenase"/>
</dbReference>
<evidence type="ECO:0000313" key="3">
    <source>
        <dbReference type="EMBL" id="KAF2218691.1"/>
    </source>
</evidence>
<evidence type="ECO:0000259" key="2">
    <source>
        <dbReference type="Pfam" id="PF22607"/>
    </source>
</evidence>
<dbReference type="PRINTS" id="PR00420">
    <property type="entry name" value="RNGMNOXGNASE"/>
</dbReference>
<name>A0A6A6FZ30_9PEZI</name>
<dbReference type="InterPro" id="IPR036188">
    <property type="entry name" value="FAD/NAD-bd_sf"/>
</dbReference>
<dbReference type="Pfam" id="PF22607">
    <property type="entry name" value="FAD_binding-like"/>
    <property type="match status" value="1"/>
</dbReference>
<dbReference type="InterPro" id="IPR054707">
    <property type="entry name" value="DhpH_subs-bd"/>
</dbReference>
<evidence type="ECO:0000256" key="1">
    <source>
        <dbReference type="SAM" id="SignalP"/>
    </source>
</evidence>
<accession>A0A6A6FZ30</accession>